<keyword evidence="2" id="KW-1185">Reference proteome</keyword>
<gene>
    <name evidence="1" type="ORF">ROA7023_03909</name>
</gene>
<accession>A0A1Y5TWM5</accession>
<reference evidence="1 2" key="1">
    <citation type="submission" date="2017-03" db="EMBL/GenBank/DDBJ databases">
        <authorList>
            <person name="Afonso C.L."/>
            <person name="Miller P.J."/>
            <person name="Scott M.A."/>
            <person name="Spackman E."/>
            <person name="Goraichik I."/>
            <person name="Dimitrov K.M."/>
            <person name="Suarez D.L."/>
            <person name="Swayne D.E."/>
        </authorList>
    </citation>
    <scope>NUCLEOTIDE SEQUENCE [LARGE SCALE GENOMIC DNA]</scope>
    <source>
        <strain evidence="1 2">CECT 7023</strain>
    </source>
</reference>
<name>A0A1Y5TWM5_9RHOB</name>
<dbReference type="AlphaFoldDB" id="A0A1Y5TWM5"/>
<dbReference type="EMBL" id="FWFZ01000033">
    <property type="protein sequence ID" value="SLN75146.1"/>
    <property type="molecule type" value="Genomic_DNA"/>
</dbReference>
<evidence type="ECO:0000313" key="1">
    <source>
        <dbReference type="EMBL" id="SLN75146.1"/>
    </source>
</evidence>
<sequence length="99" mass="10981">MGVLTEIDRAAFAAYCQAYGRWVEAEERLGDLPPMVKTPSGYVQQNPWMGVANKQLELMGRYMAEFGMTPASRSRIRTGSEINPEGQLTIILEADAVDL</sequence>
<organism evidence="1 2">
    <name type="scientific">Roseisalinus antarcticus</name>
    <dbReference type="NCBI Taxonomy" id="254357"/>
    <lineage>
        <taxon>Bacteria</taxon>
        <taxon>Pseudomonadati</taxon>
        <taxon>Pseudomonadota</taxon>
        <taxon>Alphaproteobacteria</taxon>
        <taxon>Rhodobacterales</taxon>
        <taxon>Roseobacteraceae</taxon>
        <taxon>Roseisalinus</taxon>
    </lineage>
</organism>
<evidence type="ECO:0000313" key="2">
    <source>
        <dbReference type="Proteomes" id="UP000193900"/>
    </source>
</evidence>
<dbReference type="Pfam" id="PF05119">
    <property type="entry name" value="Terminase_4"/>
    <property type="match status" value="1"/>
</dbReference>
<dbReference type="NCBIfam" id="TIGR01558">
    <property type="entry name" value="sm_term_P27"/>
    <property type="match status" value="1"/>
</dbReference>
<proteinExistence type="predicted"/>
<dbReference type="InterPro" id="IPR006448">
    <property type="entry name" value="Phage_term_ssu_P27"/>
</dbReference>
<dbReference type="Proteomes" id="UP000193900">
    <property type="component" value="Unassembled WGS sequence"/>
</dbReference>
<protein>
    <submittedName>
        <fullName evidence="1">Phage terminase, small subunit</fullName>
    </submittedName>
</protein>